<dbReference type="Gene3D" id="3.10.129.10">
    <property type="entry name" value="Hotdog Thioesterase"/>
    <property type="match status" value="1"/>
</dbReference>
<dbReference type="SUPFAM" id="SSF54637">
    <property type="entry name" value="Thioesterase/thiol ester dehydrase-isomerase"/>
    <property type="match status" value="1"/>
</dbReference>
<dbReference type="EMBL" id="AMZH03007275">
    <property type="protein sequence ID" value="RRT61725.1"/>
    <property type="molecule type" value="Genomic_DNA"/>
</dbReference>
<dbReference type="GO" id="GO:0047617">
    <property type="term" value="F:fatty acyl-CoA hydrolase activity"/>
    <property type="evidence" value="ECO:0007669"/>
    <property type="project" value="TreeGrafter"/>
</dbReference>
<dbReference type="Proteomes" id="UP000287651">
    <property type="component" value="Unassembled WGS sequence"/>
</dbReference>
<sequence>MKVPTRLIVACGQNCYDDDSTTRPLLLVTASVDKMVLKRPLRADTDLKIAGDVTWVGHSSIEVQIEVTQQGICDDSIW</sequence>
<dbReference type="PANTHER" id="PTHR12655:SF0">
    <property type="entry name" value="ACYL-COENZYME A THIOESTERASE 9, MITOCHONDRIAL"/>
    <property type="match status" value="1"/>
</dbReference>
<evidence type="ECO:0000256" key="2">
    <source>
        <dbReference type="ARBA" id="ARBA00022801"/>
    </source>
</evidence>
<comment type="similarity">
    <text evidence="1">Belongs to the acyl coenzyme A hydrolase family.</text>
</comment>
<evidence type="ECO:0000256" key="1">
    <source>
        <dbReference type="ARBA" id="ARBA00010458"/>
    </source>
</evidence>
<comment type="caution">
    <text evidence="3">The sequence shown here is derived from an EMBL/GenBank/DDBJ whole genome shotgun (WGS) entry which is preliminary data.</text>
</comment>
<protein>
    <submittedName>
        <fullName evidence="3">Uncharacterized protein</fullName>
    </submittedName>
</protein>
<dbReference type="GO" id="GO:0006637">
    <property type="term" value="P:acyl-CoA metabolic process"/>
    <property type="evidence" value="ECO:0007669"/>
    <property type="project" value="TreeGrafter"/>
</dbReference>
<reference evidence="3 4" key="1">
    <citation type="journal article" date="2014" name="Agronomy (Basel)">
        <title>A Draft Genome Sequence for Ensete ventricosum, the Drought-Tolerant Tree Against Hunger.</title>
        <authorList>
            <person name="Harrison J."/>
            <person name="Moore K.A."/>
            <person name="Paszkiewicz K."/>
            <person name="Jones T."/>
            <person name="Grant M."/>
            <person name="Ambacheew D."/>
            <person name="Muzemil S."/>
            <person name="Studholme D.J."/>
        </authorList>
    </citation>
    <scope>NUCLEOTIDE SEQUENCE [LARGE SCALE GENOMIC DNA]</scope>
</reference>
<proteinExistence type="inferred from homology"/>
<keyword evidence="2" id="KW-0378">Hydrolase</keyword>
<dbReference type="InterPro" id="IPR029069">
    <property type="entry name" value="HotDog_dom_sf"/>
</dbReference>
<gene>
    <name evidence="3" type="ORF">B296_00021373</name>
</gene>
<dbReference type="AlphaFoldDB" id="A0A426ZCJ9"/>
<dbReference type="PANTHER" id="PTHR12655">
    <property type="entry name" value="ACYL-COA THIOESTERASE"/>
    <property type="match status" value="1"/>
</dbReference>
<evidence type="ECO:0000313" key="3">
    <source>
        <dbReference type="EMBL" id="RRT61725.1"/>
    </source>
</evidence>
<accession>A0A426ZCJ9</accession>
<name>A0A426ZCJ9_ENSVE</name>
<evidence type="ECO:0000313" key="4">
    <source>
        <dbReference type="Proteomes" id="UP000287651"/>
    </source>
</evidence>
<organism evidence="3 4">
    <name type="scientific">Ensete ventricosum</name>
    <name type="common">Abyssinian banana</name>
    <name type="synonym">Musa ensete</name>
    <dbReference type="NCBI Taxonomy" id="4639"/>
    <lineage>
        <taxon>Eukaryota</taxon>
        <taxon>Viridiplantae</taxon>
        <taxon>Streptophyta</taxon>
        <taxon>Embryophyta</taxon>
        <taxon>Tracheophyta</taxon>
        <taxon>Spermatophyta</taxon>
        <taxon>Magnoliopsida</taxon>
        <taxon>Liliopsida</taxon>
        <taxon>Zingiberales</taxon>
        <taxon>Musaceae</taxon>
        <taxon>Ensete</taxon>
    </lineage>
</organism>